<reference evidence="2 3" key="1">
    <citation type="submission" date="2016-04" db="EMBL/GenBank/DDBJ databases">
        <title>A degradative enzymes factory behind the ericoid mycorrhizal symbiosis.</title>
        <authorList>
            <consortium name="DOE Joint Genome Institute"/>
            <person name="Martino E."/>
            <person name="Morin E."/>
            <person name="Grelet G."/>
            <person name="Kuo A."/>
            <person name="Kohler A."/>
            <person name="Daghino S."/>
            <person name="Barry K."/>
            <person name="Choi C."/>
            <person name="Cichocki N."/>
            <person name="Clum A."/>
            <person name="Copeland A."/>
            <person name="Hainaut M."/>
            <person name="Haridas S."/>
            <person name="Labutti K."/>
            <person name="Lindquist E."/>
            <person name="Lipzen A."/>
            <person name="Khouja H.-R."/>
            <person name="Murat C."/>
            <person name="Ohm R."/>
            <person name="Olson A."/>
            <person name="Spatafora J."/>
            <person name="Veneault-Fourrey C."/>
            <person name="Henrissat B."/>
            <person name="Grigoriev I."/>
            <person name="Martin F."/>
            <person name="Perotto S."/>
        </authorList>
    </citation>
    <scope>NUCLEOTIDE SEQUENCE [LARGE SCALE GENOMIC DNA]</scope>
    <source>
        <strain evidence="2 3">F</strain>
    </source>
</reference>
<dbReference type="Pfam" id="PF00583">
    <property type="entry name" value="Acetyltransf_1"/>
    <property type="match status" value="1"/>
</dbReference>
<protein>
    <submittedName>
        <fullName evidence="2">Putative GNAT family N-acetyltransferase</fullName>
    </submittedName>
</protein>
<dbReference type="PROSITE" id="PS51186">
    <property type="entry name" value="GNAT"/>
    <property type="match status" value="1"/>
</dbReference>
<dbReference type="InterPro" id="IPR016181">
    <property type="entry name" value="Acyl_CoA_acyltransferase"/>
</dbReference>
<dbReference type="Proteomes" id="UP000235786">
    <property type="component" value="Unassembled WGS sequence"/>
</dbReference>
<dbReference type="PANTHER" id="PTHR43233:SF1">
    <property type="entry name" value="FAMILY N-ACETYLTRANSFERASE, PUTATIVE (AFU_ORTHOLOGUE AFUA_6G03350)-RELATED"/>
    <property type="match status" value="1"/>
</dbReference>
<dbReference type="EMBL" id="KZ613949">
    <property type="protein sequence ID" value="PMD37332.1"/>
    <property type="molecule type" value="Genomic_DNA"/>
</dbReference>
<dbReference type="SUPFAM" id="SSF55729">
    <property type="entry name" value="Acyl-CoA N-acyltransferases (Nat)"/>
    <property type="match status" value="1"/>
</dbReference>
<keyword evidence="2" id="KW-0808">Transferase</keyword>
<dbReference type="GO" id="GO:0016747">
    <property type="term" value="F:acyltransferase activity, transferring groups other than amino-acyl groups"/>
    <property type="evidence" value="ECO:0007669"/>
    <property type="project" value="InterPro"/>
</dbReference>
<accession>A0A2J6RFN9</accession>
<name>A0A2J6RFN9_HYAVF</name>
<proteinExistence type="predicted"/>
<feature type="domain" description="N-acetyltransferase" evidence="1">
    <location>
        <begin position="86"/>
        <end position="184"/>
    </location>
</feature>
<evidence type="ECO:0000259" key="1">
    <source>
        <dbReference type="PROSITE" id="PS51186"/>
    </source>
</evidence>
<dbReference type="Gene3D" id="3.40.630.30">
    <property type="match status" value="1"/>
</dbReference>
<evidence type="ECO:0000313" key="2">
    <source>
        <dbReference type="EMBL" id="PMD37332.1"/>
    </source>
</evidence>
<dbReference type="STRING" id="1149755.A0A2J6RFN9"/>
<gene>
    <name evidence="2" type="ORF">L207DRAFT_555842</name>
</gene>
<dbReference type="InterPro" id="IPR000182">
    <property type="entry name" value="GNAT_dom"/>
</dbReference>
<sequence>MTSSSIKKHHRMWSRDNYLISTNPYLIPIPKLNAFFASDDIYWATPVPEDAMLEMLESSLCFGLFQLPKDSNSPTPTSTPPTLSPENFIGIARGVTDFTTFFYLTDVYIELSSQGKGLGTWFMECVQEVIESMPYLRRSLLFTGDWKRSVPFYERVLGMQVVECSRGVDGEGKGLAVMMRKGAAHREKGVN</sequence>
<evidence type="ECO:0000313" key="3">
    <source>
        <dbReference type="Proteomes" id="UP000235786"/>
    </source>
</evidence>
<dbReference type="InterPro" id="IPR053144">
    <property type="entry name" value="Acetyltransferase_Butenolide"/>
</dbReference>
<dbReference type="AlphaFoldDB" id="A0A2J6RFN9"/>
<dbReference type="OrthoDB" id="10039976at2759"/>
<keyword evidence="3" id="KW-1185">Reference proteome</keyword>
<organism evidence="2 3">
    <name type="scientific">Hyaloscypha variabilis (strain UAMH 11265 / GT02V1 / F)</name>
    <name type="common">Meliniomyces variabilis</name>
    <dbReference type="NCBI Taxonomy" id="1149755"/>
    <lineage>
        <taxon>Eukaryota</taxon>
        <taxon>Fungi</taxon>
        <taxon>Dikarya</taxon>
        <taxon>Ascomycota</taxon>
        <taxon>Pezizomycotina</taxon>
        <taxon>Leotiomycetes</taxon>
        <taxon>Helotiales</taxon>
        <taxon>Hyaloscyphaceae</taxon>
        <taxon>Hyaloscypha</taxon>
        <taxon>Hyaloscypha variabilis</taxon>
    </lineage>
</organism>
<dbReference type="PANTHER" id="PTHR43233">
    <property type="entry name" value="FAMILY N-ACETYLTRANSFERASE, PUTATIVE (AFU_ORTHOLOGUE AFUA_6G03350)-RELATED"/>
    <property type="match status" value="1"/>
</dbReference>